<keyword evidence="2" id="KW-1185">Reference proteome</keyword>
<dbReference type="RefSeq" id="XP_016765900.1">
    <property type="nucleotide sequence ID" value="XM_016902359.1"/>
</dbReference>
<dbReference type="HOGENOM" id="CLU_1636460_0_0_1"/>
<dbReference type="EMBL" id="KB456260">
    <property type="protein sequence ID" value="EMF17779.1"/>
    <property type="molecule type" value="Genomic_DNA"/>
</dbReference>
<accession>N1QNX5</accession>
<proteinExistence type="predicted"/>
<dbReference type="GeneID" id="27899496"/>
<protein>
    <submittedName>
        <fullName evidence="1">Uncharacterized protein</fullName>
    </submittedName>
</protein>
<evidence type="ECO:0000313" key="2">
    <source>
        <dbReference type="Proteomes" id="UP000016931"/>
    </source>
</evidence>
<name>N1QNX5_SPHMS</name>
<reference evidence="1 2" key="1">
    <citation type="journal article" date="2012" name="PLoS Pathog.">
        <title>Diverse lifestyles and strategies of plant pathogenesis encoded in the genomes of eighteen Dothideomycetes fungi.</title>
        <authorList>
            <person name="Ohm R.A."/>
            <person name="Feau N."/>
            <person name="Henrissat B."/>
            <person name="Schoch C.L."/>
            <person name="Horwitz B.A."/>
            <person name="Barry K.W."/>
            <person name="Condon B.J."/>
            <person name="Copeland A.C."/>
            <person name="Dhillon B."/>
            <person name="Glaser F."/>
            <person name="Hesse C.N."/>
            <person name="Kosti I."/>
            <person name="LaButti K."/>
            <person name="Lindquist E.A."/>
            <person name="Lucas S."/>
            <person name="Salamov A.A."/>
            <person name="Bradshaw R.E."/>
            <person name="Ciuffetti L."/>
            <person name="Hamelin R.C."/>
            <person name="Kema G.H.J."/>
            <person name="Lawrence C."/>
            <person name="Scott J.A."/>
            <person name="Spatafora J.W."/>
            <person name="Turgeon B.G."/>
            <person name="de Wit P.J.G.M."/>
            <person name="Zhong S."/>
            <person name="Goodwin S.B."/>
            <person name="Grigoriev I.V."/>
        </authorList>
    </citation>
    <scope>NUCLEOTIDE SEQUENCE [LARGE SCALE GENOMIC DNA]</scope>
    <source>
        <strain evidence="1 2">SO2202</strain>
    </source>
</reference>
<dbReference type="AlphaFoldDB" id="N1QNX5"/>
<sequence length="162" mass="17395">MKGEGEGESMSGGGGLRSLQCTCGQHRVMSDEAPGGRSQLFFLPLRRNSVTCEHQGNRARLALAFSGRRRREQVGADNERSDAASVAAAAAQTCLALAESVYAADTTIEARSEILAAKFCHWMRVNNLAMKQESRGCTDDVQSSPGPDGHVNGKCRWAVEPL</sequence>
<dbReference type="Proteomes" id="UP000016931">
    <property type="component" value="Unassembled WGS sequence"/>
</dbReference>
<evidence type="ECO:0000313" key="1">
    <source>
        <dbReference type="EMBL" id="EMF17779.1"/>
    </source>
</evidence>
<gene>
    <name evidence="1" type="ORF">SEPMUDRAFT_130458</name>
</gene>
<organism evidence="1 2">
    <name type="scientific">Sphaerulina musiva (strain SO2202)</name>
    <name type="common">Poplar stem canker fungus</name>
    <name type="synonym">Septoria musiva</name>
    <dbReference type="NCBI Taxonomy" id="692275"/>
    <lineage>
        <taxon>Eukaryota</taxon>
        <taxon>Fungi</taxon>
        <taxon>Dikarya</taxon>
        <taxon>Ascomycota</taxon>
        <taxon>Pezizomycotina</taxon>
        <taxon>Dothideomycetes</taxon>
        <taxon>Dothideomycetidae</taxon>
        <taxon>Mycosphaerellales</taxon>
        <taxon>Mycosphaerellaceae</taxon>
        <taxon>Sphaerulina</taxon>
    </lineage>
</organism>